<feature type="binding site" evidence="18">
    <location>
        <position position="162"/>
    </location>
    <ligand>
        <name>ATP</name>
        <dbReference type="ChEBI" id="CHEBI:30616"/>
    </ligand>
</feature>
<evidence type="ECO:0000256" key="1">
    <source>
        <dbReference type="ARBA" id="ARBA00007253"/>
    </source>
</evidence>
<dbReference type="GO" id="GO:0005634">
    <property type="term" value="C:nucleus"/>
    <property type="evidence" value="ECO:0000318"/>
    <property type="project" value="GO_Central"/>
</dbReference>
<evidence type="ECO:0000256" key="16">
    <source>
        <dbReference type="ARBA" id="ARBA00055736"/>
    </source>
</evidence>
<evidence type="ECO:0000256" key="14">
    <source>
        <dbReference type="ARBA" id="ARBA00047592"/>
    </source>
</evidence>
<dbReference type="GO" id="GO:0009845">
    <property type="term" value="P:seed germination"/>
    <property type="evidence" value="ECO:0007669"/>
    <property type="project" value="UniProtKB-ARBA"/>
</dbReference>
<dbReference type="FunFam" id="3.30.200.20:FF:000046">
    <property type="entry name" value="Mitogen-activated protein kinase"/>
    <property type="match status" value="1"/>
</dbReference>
<evidence type="ECO:0000256" key="3">
    <source>
        <dbReference type="ARBA" id="ARBA00012411"/>
    </source>
</evidence>
<dbReference type="Pfam" id="PF00400">
    <property type="entry name" value="WD40"/>
    <property type="match status" value="7"/>
</dbReference>
<comment type="similarity">
    <text evidence="2">Belongs to the protein kinase superfamily. CMGC Ser/Thr protein kinase family. MAP kinase subfamily.</text>
</comment>
<dbReference type="GO" id="GO:0009967">
    <property type="term" value="P:positive regulation of signal transduction"/>
    <property type="evidence" value="ECO:0007669"/>
    <property type="project" value="UniProtKB-ARBA"/>
</dbReference>
<dbReference type="PDB" id="7QIY">
    <property type="method" value="EM"/>
    <property type="resolution" value="2.58 A"/>
    <property type="chains" value="O=950-1275"/>
</dbReference>
<sequence>MGGGSTFVDGVRQPILNNLEKPIKISDSKYQEEEGGELTIIEDFDISGLKFIRVPKRVDFPFSSASYQMDHHRKIIIFAIFIIANLRKTEVLATNDEWDFTWYLVVVATNDQCFVESCEAEFFTEYGEASRYQIQEVIGKGSYGVVASAVDTKTGERVAIKKINDVFEHVSDATRILREIKLLRLLRHPDIVEIKHIMLPPSRREFKDIYVVFELMESDLHQVIKANDDLTPEHYQFFLYQLMRGLKYTHTANVFHRDLKPKNILANADCKLKICDFGLARVSFNDTPSAIFWTDYVATRWYRAPELCGSFFSKYTPAIDIWSIGCIFAEMLTGKPLFPGKNVVHQLDLMTDLLGTPPPETIAKIRNEKARRYLGNMRKKTPVPFAQKFPHVDPLALRLLERMLAFDPKDRPSAEEALADPYFRSLSNVDREPSTHPISKLEFEFERRKLAKEDVRELIYREILEYHPQMLQEYLRGGDQTSGFMYPSGVDRFKRQFAHLEEHYGKGERSTPLQRQHASLPRERVPAPKDETSSQNIDFEKRTSASVASTLESPPGKSERSENSDANVQNGPNKANYSARSLLKSASISASKCVVVKGRNAEEEPIKEQSDGVDGLAQKPADFVYITNLTVIPAFPVIPEPDPTETNPHSFSPAPSLPATIPAFPEQSNFDSCSLDIPEDLYKGITSSCRSNDHSGQINPTSCCPVLAAWLYAAYSRTALHRAIAKFPQYSMSAEMPVLPDDSETCVVSFGKALENRGIELVKPNETCDVVYCYCGIRLHPLSCPEKFTLNSSGEIVGGESVKRLERDCFSSNGYAGIAGCSKCLNTLYLLSDSRLEDTSITNDRSSKLRSMGCQMMGLTWLLNKNTSGYIHTVSAVLRALMMSEDGSNPQSCTLNSDGLPLAVDSSEINDQSSATSLQASSFLSIFISASPFSATKGDFTDGRHQSEKMSQESLVLRGTMKAHTDWVTAIATPIDNSDMIVTSSRDKSIIVWSLTKDGSQYGVPRRRLTGHGHFVEDVVLSSDGMFALSGSWDGELRLWDLQAGTTARRFVGHTKDVLSVAFSVDNRQIVSASRDKTIKLWNTLGECKYTIQEQDSHSDWVSCVRFSPNNLQPTIVSGSWDRTVKIWNLTNCKLRSTLAGHSGYVNTVAVSPDGSLCASGGKDGVILLWDLAEGKKLYSLDAGSIIHTLCFSPNRYWLCAATESSIKIWDLESKSIVVDLKVDLKQESEMFGTAATDSKTKVIYCTSLSWSADGSTLFSGYTDGLIRVWGIGRY</sequence>
<evidence type="ECO:0000256" key="7">
    <source>
        <dbReference type="ARBA" id="ARBA00022679"/>
    </source>
</evidence>
<dbReference type="GO" id="GO:0005737">
    <property type="term" value="C:cytoplasm"/>
    <property type="evidence" value="ECO:0000318"/>
    <property type="project" value="GO_Central"/>
</dbReference>
<proteinExistence type="evidence at protein level"/>
<dbReference type="SUPFAM" id="SSF50978">
    <property type="entry name" value="WD40 repeat-like"/>
    <property type="match status" value="1"/>
</dbReference>
<dbReference type="SUPFAM" id="SSF56112">
    <property type="entry name" value="Protein kinase-like (PK-like)"/>
    <property type="match status" value="1"/>
</dbReference>
<evidence type="ECO:0000256" key="18">
    <source>
        <dbReference type="PROSITE-ProRule" id="PRU10141"/>
    </source>
</evidence>
<dbReference type="PROSITE" id="PS00107">
    <property type="entry name" value="PROTEIN_KINASE_ATP"/>
    <property type="match status" value="1"/>
</dbReference>
<feature type="repeat" description="WD" evidence="17">
    <location>
        <begin position="1247"/>
        <end position="1275"/>
    </location>
</feature>
<dbReference type="InterPro" id="IPR011009">
    <property type="entry name" value="Kinase-like_dom_sf"/>
</dbReference>
<dbReference type="PaxDb" id="4081-Solyc06g069000.2.1"/>
<dbReference type="InterPro" id="IPR045223">
    <property type="entry name" value="RACK1-like"/>
</dbReference>
<dbReference type="GO" id="GO:0005524">
    <property type="term" value="F:ATP binding"/>
    <property type="evidence" value="ECO:0007669"/>
    <property type="project" value="UniProtKB-UniRule"/>
</dbReference>
<reference evidence="23 24" key="3">
    <citation type="journal article" date="2022" name="Plant Commun.">
        <title>Cryo-EM structure and rRNA modification sites of a plant ribosome.</title>
        <authorList>
            <person name="Cottilli P."/>
            <person name="Itoh Y."/>
            <person name="Nobe Y."/>
            <person name="Petrov A.S."/>
            <person name="Lison P."/>
            <person name="Taoka M."/>
            <person name="Amunts A."/>
        </authorList>
    </citation>
    <scope>STRUCTURE BY ELECTRON MICROSCOPY (2.38 ANGSTROMS) OF 950-1275</scope>
</reference>
<dbReference type="EC" id="2.7.11.24" evidence="3"/>
<dbReference type="GO" id="GO:0106310">
    <property type="term" value="F:protein serine kinase activity"/>
    <property type="evidence" value="ECO:0007669"/>
    <property type="project" value="RHEA"/>
</dbReference>
<evidence type="ECO:0000256" key="19">
    <source>
        <dbReference type="SAM" id="MobiDB-lite"/>
    </source>
</evidence>
<reference evidence="21" key="2">
    <citation type="submission" date="2019-01" db="UniProtKB">
        <authorList>
            <consortium name="EnsemblPlants"/>
        </authorList>
    </citation>
    <scope>IDENTIFICATION</scope>
    <source>
        <strain evidence="21">cv. Heinz 1706</strain>
    </source>
</reference>
<dbReference type="PROSITE" id="PS01351">
    <property type="entry name" value="MAPK"/>
    <property type="match status" value="1"/>
</dbReference>
<name>A0A3Q7GX91_SOLLC</name>
<comment type="function">
    <text evidence="16">May have a role in cell division.</text>
</comment>
<keyword evidence="7" id="KW-0808">Transferase</keyword>
<dbReference type="GO" id="GO:0035556">
    <property type="term" value="P:intracellular signal transduction"/>
    <property type="evidence" value="ECO:0000318"/>
    <property type="project" value="GO_Central"/>
</dbReference>
<feature type="region of interest" description="Disordered" evidence="19">
    <location>
        <begin position="503"/>
        <end position="575"/>
    </location>
</feature>
<evidence type="ECO:0000256" key="17">
    <source>
        <dbReference type="PROSITE-ProRule" id="PRU00221"/>
    </source>
</evidence>
<evidence type="ECO:0000256" key="13">
    <source>
        <dbReference type="ARBA" id="ARBA00023274"/>
    </source>
</evidence>
<dbReference type="InterPro" id="IPR020472">
    <property type="entry name" value="WD40_PAC1"/>
</dbReference>
<evidence type="ECO:0000256" key="15">
    <source>
        <dbReference type="ARBA" id="ARBA00048312"/>
    </source>
</evidence>
<feature type="compositionally biased region" description="Polar residues" evidence="19">
    <location>
        <begin position="564"/>
        <end position="575"/>
    </location>
</feature>
<evidence type="ECO:0000256" key="12">
    <source>
        <dbReference type="ARBA" id="ARBA00022980"/>
    </source>
</evidence>
<dbReference type="Gene3D" id="2.130.10.10">
    <property type="entry name" value="YVTN repeat-like/Quinoprotein amine dehydrogenase"/>
    <property type="match status" value="1"/>
</dbReference>
<keyword evidence="12" id="KW-0689">Ribosomal protein</keyword>
<keyword evidence="9 18" id="KW-0547">Nucleotide-binding</keyword>
<evidence type="ECO:0000313" key="21">
    <source>
        <dbReference type="EnsemblPlants" id="Solyc06g068990.3.1"/>
    </source>
</evidence>
<comment type="catalytic activity">
    <reaction evidence="14">
        <text>L-threonyl-[protein] + ATP = O-phospho-L-threonyl-[protein] + ADP + H(+)</text>
        <dbReference type="Rhea" id="RHEA:46608"/>
        <dbReference type="Rhea" id="RHEA-COMP:11060"/>
        <dbReference type="Rhea" id="RHEA-COMP:11605"/>
        <dbReference type="ChEBI" id="CHEBI:15378"/>
        <dbReference type="ChEBI" id="CHEBI:30013"/>
        <dbReference type="ChEBI" id="CHEBI:30616"/>
        <dbReference type="ChEBI" id="CHEBI:61977"/>
        <dbReference type="ChEBI" id="CHEBI:456216"/>
        <dbReference type="EC" id="2.7.11.24"/>
    </reaction>
</comment>
<evidence type="ECO:0007829" key="24">
    <source>
        <dbReference type="PDB" id="7QIZ"/>
    </source>
</evidence>
<feature type="repeat" description="WD" evidence="17">
    <location>
        <begin position="1009"/>
        <end position="1050"/>
    </location>
</feature>
<dbReference type="STRING" id="4081.A0A3Q7GX91"/>
<dbReference type="GO" id="GO:0071215">
    <property type="term" value="P:cellular response to abscisic acid stimulus"/>
    <property type="evidence" value="ECO:0007669"/>
    <property type="project" value="UniProtKB-ARBA"/>
</dbReference>
<dbReference type="InParanoid" id="A0A3Q7GX91"/>
<dbReference type="InterPro" id="IPR019775">
    <property type="entry name" value="WD40_repeat_CS"/>
</dbReference>
<dbReference type="GO" id="GO:0004707">
    <property type="term" value="F:MAP kinase activity"/>
    <property type="evidence" value="ECO:0007669"/>
    <property type="project" value="UniProtKB-EC"/>
</dbReference>
<feature type="compositionally biased region" description="Basic and acidic residues" evidence="19">
    <location>
        <begin position="520"/>
        <end position="543"/>
    </location>
</feature>
<evidence type="ECO:0000256" key="9">
    <source>
        <dbReference type="ARBA" id="ARBA00022741"/>
    </source>
</evidence>
<dbReference type="FunFam" id="2.130.10.10:FF:000018">
    <property type="entry name" value="Receptor for activated C kinase 1"/>
    <property type="match status" value="1"/>
</dbReference>
<organism evidence="21">
    <name type="scientific">Solanum lycopersicum</name>
    <name type="common">Tomato</name>
    <name type="synonym">Lycopersicon esculentum</name>
    <dbReference type="NCBI Taxonomy" id="4081"/>
    <lineage>
        <taxon>Eukaryota</taxon>
        <taxon>Viridiplantae</taxon>
        <taxon>Streptophyta</taxon>
        <taxon>Embryophyta</taxon>
        <taxon>Tracheophyta</taxon>
        <taxon>Spermatophyta</taxon>
        <taxon>Magnoliopsida</taxon>
        <taxon>eudicotyledons</taxon>
        <taxon>Gunneridae</taxon>
        <taxon>Pentapetalae</taxon>
        <taxon>asterids</taxon>
        <taxon>lamiids</taxon>
        <taxon>Solanales</taxon>
        <taxon>Solanaceae</taxon>
        <taxon>Solanoideae</taxon>
        <taxon>Solaneae</taxon>
        <taxon>Solanum</taxon>
        <taxon>Solanum subgen. Lycopersicon</taxon>
    </lineage>
</organism>
<dbReference type="GO" id="GO:0043022">
    <property type="term" value="F:ribosome binding"/>
    <property type="evidence" value="ECO:0007669"/>
    <property type="project" value="InterPro"/>
</dbReference>
<feature type="repeat" description="WD" evidence="17">
    <location>
        <begin position="1139"/>
        <end position="1180"/>
    </location>
</feature>
<feature type="domain" description="Protein kinase" evidence="20">
    <location>
        <begin position="132"/>
        <end position="423"/>
    </location>
</feature>
<keyword evidence="6 17" id="KW-0853">WD repeat</keyword>
<keyword evidence="8" id="KW-0677">Repeat</keyword>
<dbReference type="PDB" id="7QIZ">
    <property type="method" value="EM"/>
    <property type="resolution" value="2.38 A"/>
    <property type="chains" value="YA=950-1275"/>
</dbReference>
<dbReference type="InterPro" id="IPR043891">
    <property type="entry name" value="SPARK"/>
</dbReference>
<dbReference type="Gene3D" id="3.30.200.20">
    <property type="entry name" value="Phosphorylase Kinase, domain 1"/>
    <property type="match status" value="1"/>
</dbReference>
<dbReference type="GO" id="GO:0045182">
    <property type="term" value="F:translation regulator activity"/>
    <property type="evidence" value="ECO:0007669"/>
    <property type="project" value="InterPro"/>
</dbReference>
<dbReference type="PANTHER" id="PTHR19868">
    <property type="entry name" value="RECEPTOR FOR ACTIVATED PROTEIN KINASE C RACK1"/>
    <property type="match status" value="1"/>
</dbReference>
<evidence type="ECO:0000256" key="10">
    <source>
        <dbReference type="ARBA" id="ARBA00022777"/>
    </source>
</evidence>
<keyword evidence="11 18" id="KW-0067">ATP-binding</keyword>
<dbReference type="GO" id="GO:1990904">
    <property type="term" value="C:ribonucleoprotein complex"/>
    <property type="evidence" value="ECO:0007669"/>
    <property type="project" value="UniProtKB-KW"/>
</dbReference>
<feature type="repeat" description="WD" evidence="17">
    <location>
        <begin position="1095"/>
        <end position="1138"/>
    </location>
</feature>
<dbReference type="SMR" id="A0A3Q7GX91"/>
<dbReference type="InterPro" id="IPR017441">
    <property type="entry name" value="Protein_kinase_ATP_BS"/>
</dbReference>
<keyword evidence="13" id="KW-0687">Ribonucleoprotein</keyword>
<keyword evidence="23 24" id="KW-0002">3D-structure</keyword>
<dbReference type="InterPro" id="IPR000719">
    <property type="entry name" value="Prot_kinase_dom"/>
</dbReference>
<evidence type="ECO:0000256" key="8">
    <source>
        <dbReference type="ARBA" id="ARBA00022737"/>
    </source>
</evidence>
<keyword evidence="10" id="KW-0418">Kinase</keyword>
<dbReference type="InterPro" id="IPR036322">
    <property type="entry name" value="WD40_repeat_dom_sf"/>
</dbReference>
<accession>A0A3Q7GX91</accession>
<evidence type="ECO:0000256" key="6">
    <source>
        <dbReference type="ARBA" id="ARBA00022574"/>
    </source>
</evidence>
<dbReference type="Gramene" id="Solyc06g068990.3.1">
    <property type="protein sequence ID" value="Solyc06g068990.3.1"/>
    <property type="gene ID" value="Solyc06g068990.3"/>
</dbReference>
<dbReference type="PROSITE" id="PS50082">
    <property type="entry name" value="WD_REPEATS_2"/>
    <property type="match status" value="6"/>
</dbReference>
<dbReference type="CDD" id="cd00200">
    <property type="entry name" value="WD40"/>
    <property type="match status" value="1"/>
</dbReference>
<reference evidence="21" key="1">
    <citation type="journal article" date="2012" name="Nature">
        <title>The tomato genome sequence provides insights into fleshy fruit evolution.</title>
        <authorList>
            <consortium name="Tomato Genome Consortium"/>
        </authorList>
    </citation>
    <scope>NUCLEOTIDE SEQUENCE [LARGE SCALE GENOMIC DNA]</scope>
    <source>
        <strain evidence="21">cv. Heinz 1706</strain>
    </source>
</reference>
<dbReference type="Pfam" id="PF00069">
    <property type="entry name" value="Pkinase"/>
    <property type="match status" value="1"/>
</dbReference>
<dbReference type="CDD" id="cd07859">
    <property type="entry name" value="STKc_TDY_MAPK"/>
    <property type="match status" value="1"/>
</dbReference>
<keyword evidence="4" id="KW-0723">Serine/threonine-protein kinase</keyword>
<dbReference type="PROSITE" id="PS00678">
    <property type="entry name" value="WD_REPEATS_1"/>
    <property type="match status" value="3"/>
</dbReference>
<evidence type="ECO:0000256" key="11">
    <source>
        <dbReference type="ARBA" id="ARBA00022840"/>
    </source>
</evidence>
<dbReference type="Pfam" id="PF19160">
    <property type="entry name" value="SPARK"/>
    <property type="match status" value="1"/>
</dbReference>
<keyword evidence="22" id="KW-1185">Reference proteome</keyword>
<dbReference type="EMDB" id="EMD-14003"/>
<comment type="similarity">
    <text evidence="1">Belongs to the WD repeat G protein beta family. Ribosomal protein RACK1 subfamily.</text>
</comment>
<dbReference type="InterPro" id="IPR001680">
    <property type="entry name" value="WD40_rpt"/>
</dbReference>
<dbReference type="GO" id="GO:0004674">
    <property type="term" value="F:protein serine/threonine kinase activity"/>
    <property type="evidence" value="ECO:0000318"/>
    <property type="project" value="GO_Central"/>
</dbReference>
<dbReference type="Proteomes" id="UP000004994">
    <property type="component" value="Chromosome 6"/>
</dbReference>
<dbReference type="Gene3D" id="1.10.510.10">
    <property type="entry name" value="Transferase(Phosphotransferase) domain 1"/>
    <property type="match status" value="1"/>
</dbReference>
<dbReference type="PROSITE" id="PS50011">
    <property type="entry name" value="PROTEIN_KINASE_DOM"/>
    <property type="match status" value="1"/>
</dbReference>
<protein>
    <recommendedName>
        <fullName evidence="3">mitogen-activated protein kinase</fullName>
        <ecNumber evidence="3">2.7.11.24</ecNumber>
    </recommendedName>
</protein>
<dbReference type="AlphaFoldDB" id="A0A3Q7GX91"/>
<evidence type="ECO:0000256" key="5">
    <source>
        <dbReference type="ARBA" id="ARBA00022553"/>
    </source>
</evidence>
<dbReference type="SMART" id="SM00220">
    <property type="entry name" value="S_TKc"/>
    <property type="match status" value="1"/>
</dbReference>
<dbReference type="GO" id="GO:0005840">
    <property type="term" value="C:ribosome"/>
    <property type="evidence" value="ECO:0007669"/>
    <property type="project" value="UniProtKB-KW"/>
</dbReference>
<feature type="repeat" description="WD" evidence="17">
    <location>
        <begin position="1051"/>
        <end position="1083"/>
    </location>
</feature>
<dbReference type="EnsemblPlants" id="Solyc06g068990.3.1">
    <property type="protein sequence ID" value="Solyc06g068990.3.1"/>
    <property type="gene ID" value="Solyc06g068990.3"/>
</dbReference>
<dbReference type="InterPro" id="IPR003527">
    <property type="entry name" value="MAP_kinase_CS"/>
</dbReference>
<keyword evidence="5" id="KW-0597">Phosphoprotein</keyword>
<feature type="repeat" description="WD" evidence="17">
    <location>
        <begin position="961"/>
        <end position="995"/>
    </location>
</feature>
<dbReference type="EMDB" id="EMD-14004"/>
<evidence type="ECO:0000259" key="20">
    <source>
        <dbReference type="PROSITE" id="PS50011"/>
    </source>
</evidence>
<dbReference type="GO" id="GO:0005078">
    <property type="term" value="F:MAP-kinase scaffold activity"/>
    <property type="evidence" value="ECO:0007669"/>
    <property type="project" value="UniProtKB-ARBA"/>
</dbReference>
<evidence type="ECO:0000313" key="22">
    <source>
        <dbReference type="Proteomes" id="UP000004994"/>
    </source>
</evidence>
<dbReference type="PROSITE" id="PS50294">
    <property type="entry name" value="WD_REPEATS_REGION"/>
    <property type="match status" value="6"/>
</dbReference>
<evidence type="ECO:0007829" key="23">
    <source>
        <dbReference type="PDB" id="7QIY"/>
    </source>
</evidence>
<dbReference type="FunFam" id="1.10.510.10:FF:000017">
    <property type="entry name" value="Mitogen-activated protein kinase"/>
    <property type="match status" value="1"/>
</dbReference>
<dbReference type="SMART" id="SM00320">
    <property type="entry name" value="WD40"/>
    <property type="match status" value="7"/>
</dbReference>
<dbReference type="PRINTS" id="PR00320">
    <property type="entry name" value="GPROTEINBRPT"/>
</dbReference>
<evidence type="ECO:0000256" key="4">
    <source>
        <dbReference type="ARBA" id="ARBA00022527"/>
    </source>
</evidence>
<comment type="catalytic activity">
    <reaction evidence="15">
        <text>L-seryl-[protein] + ATP = O-phospho-L-seryl-[protein] + ADP + H(+)</text>
        <dbReference type="Rhea" id="RHEA:17989"/>
        <dbReference type="Rhea" id="RHEA-COMP:9863"/>
        <dbReference type="Rhea" id="RHEA-COMP:11604"/>
        <dbReference type="ChEBI" id="CHEBI:15378"/>
        <dbReference type="ChEBI" id="CHEBI:29999"/>
        <dbReference type="ChEBI" id="CHEBI:30616"/>
        <dbReference type="ChEBI" id="CHEBI:83421"/>
        <dbReference type="ChEBI" id="CHEBI:456216"/>
        <dbReference type="EC" id="2.7.11.24"/>
    </reaction>
</comment>
<evidence type="ECO:0000256" key="2">
    <source>
        <dbReference type="ARBA" id="ARBA00008832"/>
    </source>
</evidence>
<dbReference type="InterPro" id="IPR015943">
    <property type="entry name" value="WD40/YVTN_repeat-like_dom_sf"/>
</dbReference>